<evidence type="ECO:0000313" key="2">
    <source>
        <dbReference type="Proteomes" id="UP000823775"/>
    </source>
</evidence>
<comment type="caution">
    <text evidence="1">The sequence shown here is derived from an EMBL/GenBank/DDBJ whole genome shotgun (WGS) entry which is preliminary data.</text>
</comment>
<evidence type="ECO:0000313" key="1">
    <source>
        <dbReference type="EMBL" id="MCE5166165.1"/>
    </source>
</evidence>
<reference evidence="1 2" key="1">
    <citation type="journal article" date="2021" name="BMC Genomics">
        <title>Datura genome reveals duplications of psychoactive alkaloid biosynthetic genes and high mutation rate following tissue culture.</title>
        <authorList>
            <person name="Rajewski A."/>
            <person name="Carter-House D."/>
            <person name="Stajich J."/>
            <person name="Litt A."/>
        </authorList>
    </citation>
    <scope>NUCLEOTIDE SEQUENCE [LARGE SCALE GENOMIC DNA]</scope>
    <source>
        <strain evidence="1">AR-01</strain>
    </source>
</reference>
<gene>
    <name evidence="1" type="ORF">HAX54_015251</name>
</gene>
<sequence>MSMIEVGIVQAYLCYCLHDVQARLEHGETQHAKGSGTLSNTRHCFVQTTRSQIPILLKPNSNLNRNKR</sequence>
<keyword evidence="2" id="KW-1185">Reference proteome</keyword>
<accession>A0ABS8Y658</accession>
<name>A0ABS8Y658_DATST</name>
<protein>
    <submittedName>
        <fullName evidence="1">Uncharacterized protein</fullName>
    </submittedName>
</protein>
<organism evidence="1 2">
    <name type="scientific">Datura stramonium</name>
    <name type="common">Jimsonweed</name>
    <name type="synonym">Common thornapple</name>
    <dbReference type="NCBI Taxonomy" id="4076"/>
    <lineage>
        <taxon>Eukaryota</taxon>
        <taxon>Viridiplantae</taxon>
        <taxon>Streptophyta</taxon>
        <taxon>Embryophyta</taxon>
        <taxon>Tracheophyta</taxon>
        <taxon>Spermatophyta</taxon>
        <taxon>Magnoliopsida</taxon>
        <taxon>eudicotyledons</taxon>
        <taxon>Gunneridae</taxon>
        <taxon>Pentapetalae</taxon>
        <taxon>asterids</taxon>
        <taxon>lamiids</taxon>
        <taxon>Solanales</taxon>
        <taxon>Solanaceae</taxon>
        <taxon>Solanoideae</taxon>
        <taxon>Datureae</taxon>
        <taxon>Datura</taxon>
    </lineage>
</organism>
<dbReference type="Proteomes" id="UP000823775">
    <property type="component" value="Unassembled WGS sequence"/>
</dbReference>
<feature type="non-terminal residue" evidence="1">
    <location>
        <position position="68"/>
    </location>
</feature>
<dbReference type="EMBL" id="JACEIK010019682">
    <property type="protein sequence ID" value="MCE5166165.1"/>
    <property type="molecule type" value="Genomic_DNA"/>
</dbReference>
<proteinExistence type="predicted"/>